<feature type="signal peptide" evidence="1">
    <location>
        <begin position="1"/>
        <end position="22"/>
    </location>
</feature>
<sequence>MGFHLLLSTVTTIATSSNPVSAKSSGTSLASSIPEPSSSIVSVVTKSSNAVSSISRPSSSFSTSTVTLILKSTDLNTVSNPSALSSFDSSVLLFLALHMLLKTNQKLAKDLCLKTKKIITSSRHLTSCSHVPLWSLERSYSHSKKQCYKDAVLYRRI</sequence>
<comment type="caution">
    <text evidence="2">The sequence shown here is derived from an EMBL/GenBank/DDBJ whole genome shotgun (WGS) entry which is preliminary data.</text>
</comment>
<dbReference type="AlphaFoldDB" id="A0A9W9A440"/>
<evidence type="ECO:0000313" key="2">
    <source>
        <dbReference type="EMBL" id="KAJ4473840.1"/>
    </source>
</evidence>
<dbReference type="Proteomes" id="UP001150266">
    <property type="component" value="Unassembled WGS sequence"/>
</dbReference>
<dbReference type="EMBL" id="JAOTPV010000017">
    <property type="protein sequence ID" value="KAJ4473840.1"/>
    <property type="molecule type" value="Genomic_DNA"/>
</dbReference>
<protein>
    <submittedName>
        <fullName evidence="2">Uncharacterized protein</fullName>
    </submittedName>
</protein>
<evidence type="ECO:0000256" key="1">
    <source>
        <dbReference type="SAM" id="SignalP"/>
    </source>
</evidence>
<organism evidence="2 3">
    <name type="scientific">Lentinula aciculospora</name>
    <dbReference type="NCBI Taxonomy" id="153920"/>
    <lineage>
        <taxon>Eukaryota</taxon>
        <taxon>Fungi</taxon>
        <taxon>Dikarya</taxon>
        <taxon>Basidiomycota</taxon>
        <taxon>Agaricomycotina</taxon>
        <taxon>Agaricomycetes</taxon>
        <taxon>Agaricomycetidae</taxon>
        <taxon>Agaricales</taxon>
        <taxon>Marasmiineae</taxon>
        <taxon>Omphalotaceae</taxon>
        <taxon>Lentinula</taxon>
    </lineage>
</organism>
<keyword evidence="1" id="KW-0732">Signal</keyword>
<proteinExistence type="predicted"/>
<evidence type="ECO:0000313" key="3">
    <source>
        <dbReference type="Proteomes" id="UP001150266"/>
    </source>
</evidence>
<reference evidence="2" key="1">
    <citation type="submission" date="2022-08" db="EMBL/GenBank/DDBJ databases">
        <title>A Global Phylogenomic Analysis of the Shiitake Genus Lentinula.</title>
        <authorList>
            <consortium name="DOE Joint Genome Institute"/>
            <person name="Sierra-Patev S."/>
            <person name="Min B."/>
            <person name="Naranjo-Ortiz M."/>
            <person name="Looney B."/>
            <person name="Konkel Z."/>
            <person name="Slot J.C."/>
            <person name="Sakamoto Y."/>
            <person name="Steenwyk J.L."/>
            <person name="Rokas A."/>
            <person name="Carro J."/>
            <person name="Camarero S."/>
            <person name="Ferreira P."/>
            <person name="Molpeceres G."/>
            <person name="Ruiz-Duenas F.J."/>
            <person name="Serrano A."/>
            <person name="Henrissat B."/>
            <person name="Drula E."/>
            <person name="Hughes K.W."/>
            <person name="Mata J.L."/>
            <person name="Ishikawa N.K."/>
            <person name="Vargas-Isla R."/>
            <person name="Ushijima S."/>
            <person name="Smith C.A."/>
            <person name="Ahrendt S."/>
            <person name="Andreopoulos W."/>
            <person name="He G."/>
            <person name="Labutti K."/>
            <person name="Lipzen A."/>
            <person name="Ng V."/>
            <person name="Riley R."/>
            <person name="Sandor L."/>
            <person name="Barry K."/>
            <person name="Martinez A.T."/>
            <person name="Xiao Y."/>
            <person name="Gibbons J.G."/>
            <person name="Terashima K."/>
            <person name="Grigoriev I.V."/>
            <person name="Hibbett D.S."/>
        </authorList>
    </citation>
    <scope>NUCLEOTIDE SEQUENCE</scope>
    <source>
        <strain evidence="2">JLM2183</strain>
    </source>
</reference>
<keyword evidence="3" id="KW-1185">Reference proteome</keyword>
<name>A0A9W9A440_9AGAR</name>
<gene>
    <name evidence="2" type="ORF">J3R30DRAFT_735900</name>
</gene>
<feature type="chain" id="PRO_5040928838" evidence="1">
    <location>
        <begin position="23"/>
        <end position="157"/>
    </location>
</feature>
<accession>A0A9W9A440</accession>